<comment type="caution">
    <text evidence="1">The sequence shown here is derived from an EMBL/GenBank/DDBJ whole genome shotgun (WGS) entry which is preliminary data.</text>
</comment>
<dbReference type="Proteomes" id="UP001241747">
    <property type="component" value="Unassembled WGS sequence"/>
</dbReference>
<dbReference type="RefSeq" id="WP_237343904.1">
    <property type="nucleotide sequence ID" value="NZ_JABWGX010000001.1"/>
</dbReference>
<reference evidence="1 2" key="1">
    <citation type="submission" date="2023-07" db="EMBL/GenBank/DDBJ databases">
        <title>Genomic Encyclopedia of Type Strains, Phase IV (KMG-IV): sequencing the most valuable type-strain genomes for metagenomic binning, comparative biology and taxonomic classification.</title>
        <authorList>
            <person name="Goeker M."/>
        </authorList>
    </citation>
    <scope>NUCLEOTIDE SEQUENCE [LARGE SCALE GENOMIC DNA]</scope>
    <source>
        <strain evidence="1 2">DSM 3770</strain>
    </source>
</reference>
<gene>
    <name evidence="1" type="ORF">QOZ94_002803</name>
</gene>
<protein>
    <submittedName>
        <fullName evidence="1">Uncharacterized protein</fullName>
    </submittedName>
</protein>
<evidence type="ECO:0000313" key="2">
    <source>
        <dbReference type="Proteomes" id="UP001241747"/>
    </source>
</evidence>
<organism evidence="1 2">
    <name type="scientific">Xanthobacter agilis</name>
    <dbReference type="NCBI Taxonomy" id="47492"/>
    <lineage>
        <taxon>Bacteria</taxon>
        <taxon>Pseudomonadati</taxon>
        <taxon>Pseudomonadota</taxon>
        <taxon>Alphaproteobacteria</taxon>
        <taxon>Hyphomicrobiales</taxon>
        <taxon>Xanthobacteraceae</taxon>
        <taxon>Xanthobacter</taxon>
    </lineage>
</organism>
<name>A0ABU0LFS5_XANAG</name>
<sequence>MERILTKFSGTVTAKRMGRPPLHVKETKVRLTDDQRARIEALVGANRMAAFIREAVEAELQRREKVPKS</sequence>
<accession>A0ABU0LFS5</accession>
<dbReference type="EMBL" id="JAUSVY010000006">
    <property type="protein sequence ID" value="MDQ0505999.1"/>
    <property type="molecule type" value="Genomic_DNA"/>
</dbReference>
<evidence type="ECO:0000313" key="1">
    <source>
        <dbReference type="EMBL" id="MDQ0505999.1"/>
    </source>
</evidence>
<proteinExistence type="predicted"/>
<keyword evidence="2" id="KW-1185">Reference proteome</keyword>